<feature type="region of interest" description="Disordered" evidence="1">
    <location>
        <begin position="125"/>
        <end position="146"/>
    </location>
</feature>
<dbReference type="InterPro" id="IPR036179">
    <property type="entry name" value="Ig-like_dom_sf"/>
</dbReference>
<dbReference type="Proteomes" id="UP000695022">
    <property type="component" value="Unplaced"/>
</dbReference>
<dbReference type="PANTHER" id="PTHR23279">
    <property type="entry name" value="DEFECTIVE PROBOSCIS EXTENSION RESPONSE DPR -RELATED"/>
    <property type="match status" value="1"/>
</dbReference>
<dbReference type="GeneID" id="106816143"/>
<organism evidence="3 4">
    <name type="scientific">Priapulus caudatus</name>
    <name type="common">Priapulid worm</name>
    <dbReference type="NCBI Taxonomy" id="37621"/>
    <lineage>
        <taxon>Eukaryota</taxon>
        <taxon>Metazoa</taxon>
        <taxon>Ecdysozoa</taxon>
        <taxon>Scalidophora</taxon>
        <taxon>Priapulida</taxon>
        <taxon>Priapulimorpha</taxon>
        <taxon>Priapulimorphida</taxon>
        <taxon>Priapulidae</taxon>
        <taxon>Priapulus</taxon>
    </lineage>
</organism>
<sequence length="532" mass="58688">MKHRTIQNRLVDNQNWGMDKGLSPECAEEDTCDLDNLDQSIPGGFPSKAHFRPSHPDEDVRLGSHVTVLPRPGDEDDVDPGRDPGRGPALPRDGMPGIPGIILTPTNPGEISPSGPREAIFTVESGTAISGGRRPNGNQVPSDNTRPSIAAVTTDVVAYRGDSIILRCIVRNYNSDKVSWLRIQGRSTELLSVGPVLTTFDQRFSVSMEGPQRERHYILRLDRILLSDSATYRCLVPTRPAIHASVPVTVLTTRPSLSGGPAVVDESTKSGPFYEENLPGGGVANVPGLVTTGDGDDDDIANMLAKIGDSSELLLPGGPGDVFRGSDMVEDNEELGMDKDLSRMVEGQPELGMDRNLSQIVEDNQELGMDKDLYRMVEGQLELGMDKDLSRMVEGNQELEMDRAFSRMVEDNQELGMDKDLSRMVEGQPELGMDKDLSRMVEGNQELEMDRDFSRMVEGQQELGMDSDLSRMVESNQKLGMDRDRCRMVVDNQELMKGGDLSRMVEDNQELGMDRDHSRMVVDNQELGMDKD</sequence>
<dbReference type="InterPro" id="IPR007110">
    <property type="entry name" value="Ig-like_dom"/>
</dbReference>
<gene>
    <name evidence="4" type="primary">LOC106816143</name>
</gene>
<name>A0ABM1EVG4_PRICU</name>
<feature type="region of interest" description="Disordered" evidence="1">
    <location>
        <begin position="509"/>
        <end position="532"/>
    </location>
</feature>
<dbReference type="PANTHER" id="PTHR23279:SF46">
    <property type="entry name" value="DEFECTIVE PROBOSCIS EXTENSION RESPONSE 10, ISOFORM A-RELATED"/>
    <property type="match status" value="1"/>
</dbReference>
<dbReference type="SUPFAM" id="SSF48726">
    <property type="entry name" value="Immunoglobulin"/>
    <property type="match status" value="1"/>
</dbReference>
<feature type="region of interest" description="Disordered" evidence="1">
    <location>
        <begin position="39"/>
        <end position="97"/>
    </location>
</feature>
<dbReference type="Gene3D" id="2.60.40.10">
    <property type="entry name" value="Immunoglobulins"/>
    <property type="match status" value="1"/>
</dbReference>
<feature type="compositionally biased region" description="Polar residues" evidence="1">
    <location>
        <begin position="136"/>
        <end position="146"/>
    </location>
</feature>
<dbReference type="InterPro" id="IPR037448">
    <property type="entry name" value="Zig-8"/>
</dbReference>
<feature type="domain" description="Ig-like" evidence="2">
    <location>
        <begin position="147"/>
        <end position="249"/>
    </location>
</feature>
<accession>A0ABM1EVG4</accession>
<dbReference type="InterPro" id="IPR003599">
    <property type="entry name" value="Ig_sub"/>
</dbReference>
<dbReference type="PROSITE" id="PS50835">
    <property type="entry name" value="IG_LIKE"/>
    <property type="match status" value="1"/>
</dbReference>
<protein>
    <submittedName>
        <fullName evidence="4">Uncharacterized protein LOC106816143</fullName>
    </submittedName>
</protein>
<evidence type="ECO:0000259" key="2">
    <source>
        <dbReference type="PROSITE" id="PS50835"/>
    </source>
</evidence>
<evidence type="ECO:0000256" key="1">
    <source>
        <dbReference type="SAM" id="MobiDB-lite"/>
    </source>
</evidence>
<evidence type="ECO:0000313" key="3">
    <source>
        <dbReference type="Proteomes" id="UP000695022"/>
    </source>
</evidence>
<dbReference type="SMART" id="SM00409">
    <property type="entry name" value="IG"/>
    <property type="match status" value="1"/>
</dbReference>
<keyword evidence="3" id="KW-1185">Reference proteome</keyword>
<dbReference type="InterPro" id="IPR013783">
    <property type="entry name" value="Ig-like_fold"/>
</dbReference>
<dbReference type="RefSeq" id="XP_014676185.1">
    <property type="nucleotide sequence ID" value="XM_014820699.1"/>
</dbReference>
<reference evidence="4" key="1">
    <citation type="submission" date="2025-08" db="UniProtKB">
        <authorList>
            <consortium name="RefSeq"/>
        </authorList>
    </citation>
    <scope>IDENTIFICATION</scope>
</reference>
<proteinExistence type="predicted"/>
<evidence type="ECO:0000313" key="4">
    <source>
        <dbReference type="RefSeq" id="XP_014676185.1"/>
    </source>
</evidence>